<dbReference type="GO" id="GO:0000166">
    <property type="term" value="F:nucleotide binding"/>
    <property type="evidence" value="ECO:0007669"/>
    <property type="project" value="UniProtKB-KW"/>
</dbReference>
<dbReference type="OrthoDB" id="3020460at2759"/>
<dbReference type="EMBL" id="ASPP01004377">
    <property type="protein sequence ID" value="ETO32230.1"/>
    <property type="molecule type" value="Genomic_DNA"/>
</dbReference>
<evidence type="ECO:0000256" key="1">
    <source>
        <dbReference type="ARBA" id="ARBA00004496"/>
    </source>
</evidence>
<dbReference type="GO" id="GO:0005829">
    <property type="term" value="C:cytosol"/>
    <property type="evidence" value="ECO:0007669"/>
    <property type="project" value="TreeGrafter"/>
</dbReference>
<dbReference type="Gene3D" id="3.40.50.261">
    <property type="entry name" value="Succinyl-CoA synthetase domains"/>
    <property type="match status" value="1"/>
</dbReference>
<evidence type="ECO:0000256" key="7">
    <source>
        <dbReference type="ARBA" id="ARBA00023098"/>
    </source>
</evidence>
<evidence type="ECO:0000259" key="8">
    <source>
        <dbReference type="Pfam" id="PF00549"/>
    </source>
</evidence>
<dbReference type="InterPro" id="IPR003781">
    <property type="entry name" value="CoA-bd"/>
</dbReference>
<evidence type="ECO:0000313" key="11">
    <source>
        <dbReference type="Proteomes" id="UP000023152"/>
    </source>
</evidence>
<dbReference type="Pfam" id="PF00549">
    <property type="entry name" value="Ligase_CoA"/>
    <property type="match status" value="1"/>
</dbReference>
<dbReference type="GO" id="GO:0006633">
    <property type="term" value="P:fatty acid biosynthetic process"/>
    <property type="evidence" value="ECO:0007669"/>
    <property type="project" value="TreeGrafter"/>
</dbReference>
<evidence type="ECO:0000259" key="9">
    <source>
        <dbReference type="Pfam" id="PF02629"/>
    </source>
</evidence>
<keyword evidence="3" id="KW-0963">Cytoplasm</keyword>
<dbReference type="Proteomes" id="UP000023152">
    <property type="component" value="Unassembled WGS sequence"/>
</dbReference>
<evidence type="ECO:0000256" key="6">
    <source>
        <dbReference type="ARBA" id="ARBA00022741"/>
    </source>
</evidence>
<dbReference type="InterPro" id="IPR005811">
    <property type="entry name" value="SUCC_ACL_C"/>
</dbReference>
<name>X6P0Y3_RETFI</name>
<evidence type="ECO:0000256" key="4">
    <source>
        <dbReference type="ARBA" id="ARBA00022516"/>
    </source>
</evidence>
<dbReference type="InterPro" id="IPR036291">
    <property type="entry name" value="NAD(P)-bd_dom_sf"/>
</dbReference>
<dbReference type="SUPFAM" id="SSF52210">
    <property type="entry name" value="Succinyl-CoA synthetase domains"/>
    <property type="match status" value="1"/>
</dbReference>
<dbReference type="PANTHER" id="PTHR23118">
    <property type="entry name" value="ATP-CITRATE SYNTHASE"/>
    <property type="match status" value="1"/>
</dbReference>
<organism evidence="10 11">
    <name type="scientific">Reticulomyxa filosa</name>
    <dbReference type="NCBI Taxonomy" id="46433"/>
    <lineage>
        <taxon>Eukaryota</taxon>
        <taxon>Sar</taxon>
        <taxon>Rhizaria</taxon>
        <taxon>Retaria</taxon>
        <taxon>Foraminifera</taxon>
        <taxon>Monothalamids</taxon>
        <taxon>Reticulomyxidae</taxon>
        <taxon>Reticulomyxa</taxon>
    </lineage>
</organism>
<evidence type="ECO:0000256" key="2">
    <source>
        <dbReference type="ARBA" id="ARBA00012639"/>
    </source>
</evidence>
<comment type="subcellular location">
    <subcellularLocation>
        <location evidence="1">Cytoplasm</location>
    </subcellularLocation>
</comment>
<dbReference type="SUPFAM" id="SSF51735">
    <property type="entry name" value="NAD(P)-binding Rossmann-fold domains"/>
    <property type="match status" value="1"/>
</dbReference>
<dbReference type="AlphaFoldDB" id="X6P0Y3"/>
<evidence type="ECO:0000313" key="10">
    <source>
        <dbReference type="EMBL" id="ETO32230.1"/>
    </source>
</evidence>
<dbReference type="EC" id="2.3.3.8" evidence="2"/>
<keyword evidence="7" id="KW-0443">Lipid metabolism</keyword>
<evidence type="ECO:0000256" key="5">
    <source>
        <dbReference type="ARBA" id="ARBA00022553"/>
    </source>
</evidence>
<dbReference type="PROSITE" id="PS01216">
    <property type="entry name" value="SUCCINYL_COA_LIG_1"/>
    <property type="match status" value="1"/>
</dbReference>
<reference evidence="10 11" key="1">
    <citation type="journal article" date="2013" name="Curr. Biol.">
        <title>The Genome of the Foraminiferan Reticulomyxa filosa.</title>
        <authorList>
            <person name="Glockner G."/>
            <person name="Hulsmann N."/>
            <person name="Schleicher M."/>
            <person name="Noegel A.A."/>
            <person name="Eichinger L."/>
            <person name="Gallinger C."/>
            <person name="Pawlowski J."/>
            <person name="Sierra R."/>
            <person name="Euteneuer U."/>
            <person name="Pillet L."/>
            <person name="Moustafa A."/>
            <person name="Platzer M."/>
            <person name="Groth M."/>
            <person name="Szafranski K."/>
            <person name="Schliwa M."/>
        </authorList>
    </citation>
    <scope>NUCLEOTIDE SEQUENCE [LARGE SCALE GENOMIC DNA]</scope>
</reference>
<keyword evidence="5" id="KW-0597">Phosphoprotein</keyword>
<keyword evidence="6" id="KW-0547">Nucleotide-binding</keyword>
<dbReference type="InterPro" id="IPR016102">
    <property type="entry name" value="Succinyl-CoA_synth-like"/>
</dbReference>
<feature type="domain" description="ATP-citrate synthase/succinyl-CoA ligase C-terminal" evidence="8">
    <location>
        <begin position="112"/>
        <end position="194"/>
    </location>
</feature>
<dbReference type="GO" id="GO:0006085">
    <property type="term" value="P:acetyl-CoA biosynthetic process"/>
    <property type="evidence" value="ECO:0007669"/>
    <property type="project" value="TreeGrafter"/>
</dbReference>
<keyword evidence="4" id="KW-0444">Lipid biosynthesis</keyword>
<gene>
    <name evidence="10" type="ORF">RFI_04887</name>
</gene>
<dbReference type="Pfam" id="PF02629">
    <property type="entry name" value="CoA_binding"/>
    <property type="match status" value="1"/>
</dbReference>
<proteinExistence type="predicted"/>
<dbReference type="GO" id="GO:0003878">
    <property type="term" value="F:ATP citrate synthase activity"/>
    <property type="evidence" value="ECO:0007669"/>
    <property type="project" value="UniProtKB-EC"/>
</dbReference>
<dbReference type="InterPro" id="IPR002020">
    <property type="entry name" value="Citrate_synthase"/>
</dbReference>
<keyword evidence="11" id="KW-1185">Reference proteome</keyword>
<sequence>MIPVYKDLKDALSKYKEVDTIVNFASSRSAYQATLDMLDFSQIKHITIIAEGVPERHTRHLIRKSKETKTIILGPSTVGGIKPGAFRIGNTGGMLDNIVSSKLHRPGSVGFVSKSGGLSNELANIISRCTNGVIEGMAIGGDRHPVTTFMDNVIRYQRDPRCKILVVLGEVGGVLEYEVAEAVKKGIITKPVIAWYNECIY</sequence>
<evidence type="ECO:0000256" key="3">
    <source>
        <dbReference type="ARBA" id="ARBA00022490"/>
    </source>
</evidence>
<protein>
    <recommendedName>
        <fullName evidence="2">ATP citrate synthase</fullName>
        <ecNumber evidence="2">2.3.3.8</ecNumber>
    </recommendedName>
</protein>
<dbReference type="PANTHER" id="PTHR23118:SF42">
    <property type="entry name" value="ATP-CITRATE SYNTHASE"/>
    <property type="match status" value="1"/>
</dbReference>
<dbReference type="InterPro" id="IPR033847">
    <property type="entry name" value="Citrt_syn/SCS-alpha_CS"/>
</dbReference>
<dbReference type="Gene3D" id="3.40.50.720">
    <property type="entry name" value="NAD(P)-binding Rossmann-like Domain"/>
    <property type="match status" value="1"/>
</dbReference>
<feature type="domain" description="CoA-binding" evidence="9">
    <location>
        <begin position="2"/>
        <end position="52"/>
    </location>
</feature>
<accession>X6P0Y3</accession>
<comment type="caution">
    <text evidence="10">The sequence shown here is derived from an EMBL/GenBank/DDBJ whole genome shotgun (WGS) entry which is preliminary data.</text>
</comment>